<dbReference type="GO" id="GO:0007059">
    <property type="term" value="P:chromosome segregation"/>
    <property type="evidence" value="ECO:0007669"/>
    <property type="project" value="TreeGrafter"/>
</dbReference>
<geneLocation type="plasmid" evidence="3 4">
    <name>pSCD</name>
</geneLocation>
<keyword evidence="3" id="KW-0614">Plasmid</keyword>
<feature type="domain" description="ParB-like N-terminal" evidence="2">
    <location>
        <begin position="36"/>
        <end position="125"/>
    </location>
</feature>
<dbReference type="AlphaFoldDB" id="S6ABK7"/>
<protein>
    <submittedName>
        <fullName evidence="3">ParB family protein</fullName>
    </submittedName>
</protein>
<dbReference type="Gene3D" id="1.10.10.2830">
    <property type="match status" value="1"/>
</dbReference>
<dbReference type="EMBL" id="AP013067">
    <property type="protein sequence ID" value="BAN36835.1"/>
    <property type="molecule type" value="Genomic_DNA"/>
</dbReference>
<sequence>MASDMKTKLAAKLLANQERHAQAEQEPTVDLGRQHMMISIEKIDPNPYQPRTIFPEKELQSLAQSILETGLIQPITVRKQNDRYQLIAGERRWRAHIHLERRVIEAIVQDASDDDLAVAALAENIDREDLTDFEIGKAIRQVEALFPSRTKLAEGLGMNREDMYRYFAYDALPSFIIEKLEKDPRLLSRTAAADIKSLLTRENSTPEALNALRSAIDLVISKELDQTKVADYVTRTLRGETVRSSLRMATPLTKDGIRIGSITRDTRNLVIKLKSTSITEKQEQAIRDFLDNLVAQSK</sequence>
<keyword evidence="4" id="KW-1185">Reference proteome</keyword>
<dbReference type="InterPro" id="IPR004437">
    <property type="entry name" value="ParB/RepB/Spo0J"/>
</dbReference>
<dbReference type="SUPFAM" id="SSF110849">
    <property type="entry name" value="ParB/Sulfiredoxin"/>
    <property type="match status" value="1"/>
</dbReference>
<evidence type="ECO:0000256" key="1">
    <source>
        <dbReference type="ARBA" id="ARBA00006295"/>
    </source>
</evidence>
<dbReference type="CDD" id="cd16393">
    <property type="entry name" value="SPO0J_N"/>
    <property type="match status" value="1"/>
</dbReference>
<dbReference type="GO" id="GO:0003677">
    <property type="term" value="F:DNA binding"/>
    <property type="evidence" value="ECO:0007669"/>
    <property type="project" value="InterPro"/>
</dbReference>
<dbReference type="PANTHER" id="PTHR33375:SF1">
    <property type="entry name" value="CHROMOSOME-PARTITIONING PROTEIN PARB-RELATED"/>
    <property type="match status" value="1"/>
</dbReference>
<dbReference type="GO" id="GO:0005694">
    <property type="term" value="C:chromosome"/>
    <property type="evidence" value="ECO:0007669"/>
    <property type="project" value="TreeGrafter"/>
</dbReference>
<name>S6ABK7_SULDS</name>
<reference evidence="3 4" key="1">
    <citation type="journal article" date="2012" name="Appl. Environ. Microbiol.">
        <title>Draft genome sequence of a psychrotolerant sulfur-oxidizing bacterium, Sulfuricella denitrificans skB26, and proteomic insights into cold adaptation.</title>
        <authorList>
            <person name="Watanabe T."/>
            <person name="Kojima H."/>
            <person name="Fukui M."/>
        </authorList>
    </citation>
    <scope>NUCLEOTIDE SEQUENCE [LARGE SCALE GENOMIC DNA]</scope>
    <source>
        <strain evidence="4">skB26</strain>
        <plasmid evidence="3 4">pSCD</plasmid>
    </source>
</reference>
<dbReference type="OrthoDB" id="9796891at2"/>
<proteinExistence type="inferred from homology"/>
<evidence type="ECO:0000313" key="3">
    <source>
        <dbReference type="EMBL" id="BAN36835.1"/>
    </source>
</evidence>
<dbReference type="KEGG" id="sdr:SCD_n03036"/>
<dbReference type="PANTHER" id="PTHR33375">
    <property type="entry name" value="CHROMOSOME-PARTITIONING PROTEIN PARB-RELATED"/>
    <property type="match status" value="1"/>
</dbReference>
<dbReference type="InterPro" id="IPR036086">
    <property type="entry name" value="ParB/Sulfiredoxin_sf"/>
</dbReference>
<dbReference type="Pfam" id="PF02195">
    <property type="entry name" value="ParB_N"/>
    <property type="match status" value="1"/>
</dbReference>
<dbReference type="HOGENOM" id="CLU_023853_3_1_4"/>
<comment type="similarity">
    <text evidence="1">Belongs to the ParB family.</text>
</comment>
<evidence type="ECO:0000259" key="2">
    <source>
        <dbReference type="SMART" id="SM00470"/>
    </source>
</evidence>
<dbReference type="NCBIfam" id="TIGR00180">
    <property type="entry name" value="parB_part"/>
    <property type="match status" value="1"/>
</dbReference>
<dbReference type="SUPFAM" id="SSF109709">
    <property type="entry name" value="KorB DNA-binding domain-like"/>
    <property type="match status" value="1"/>
</dbReference>
<dbReference type="InterPro" id="IPR050336">
    <property type="entry name" value="Chromosome_partition/occlusion"/>
</dbReference>
<gene>
    <name evidence="3" type="ORF">SCD_n03036</name>
</gene>
<dbReference type="SMART" id="SM00470">
    <property type="entry name" value="ParB"/>
    <property type="match status" value="1"/>
</dbReference>
<organism evidence="3 4">
    <name type="scientific">Sulfuricella denitrificans (strain DSM 22764 / NBRC 105220 / skB26)</name>
    <dbReference type="NCBI Taxonomy" id="1163617"/>
    <lineage>
        <taxon>Bacteria</taxon>
        <taxon>Pseudomonadati</taxon>
        <taxon>Pseudomonadota</taxon>
        <taxon>Betaproteobacteria</taxon>
        <taxon>Nitrosomonadales</taxon>
        <taxon>Sulfuricellaceae</taxon>
        <taxon>Sulfuricella</taxon>
    </lineage>
</organism>
<accession>S6ABK7</accession>
<dbReference type="Proteomes" id="UP000015559">
    <property type="component" value="Plasmid pSCD"/>
</dbReference>
<dbReference type="InterPro" id="IPR003115">
    <property type="entry name" value="ParB_N"/>
</dbReference>
<evidence type="ECO:0000313" key="4">
    <source>
        <dbReference type="Proteomes" id="UP000015559"/>
    </source>
</evidence>
<dbReference type="Gene3D" id="3.90.1530.10">
    <property type="entry name" value="Conserved hypothetical protein from pyrococcus furiosus pfu- 392566-001, ParB domain"/>
    <property type="match status" value="1"/>
</dbReference>